<gene>
    <name evidence="2" type="ORF">AS031_01110</name>
</gene>
<reference evidence="2 3" key="1">
    <citation type="journal article" date="2014" name="Arch. Microbiol.">
        <title>Arthrobacter enclensis sp. nov., isolated from sediment sample.</title>
        <authorList>
            <person name="Dastager S.G."/>
            <person name="Liu Q."/>
            <person name="Tang S.K."/>
            <person name="Krishnamurthi S."/>
            <person name="Lee J.C."/>
            <person name="Li W.J."/>
        </authorList>
    </citation>
    <scope>NUCLEOTIDE SEQUENCE [LARGE SCALE GENOMIC DNA]</scope>
    <source>
        <strain evidence="2 3">NIO-1008</strain>
    </source>
</reference>
<dbReference type="Pfam" id="PF02698">
    <property type="entry name" value="DUF218"/>
    <property type="match status" value="1"/>
</dbReference>
<dbReference type="AlphaFoldDB" id="A0A0V8IVE1"/>
<dbReference type="Proteomes" id="UP000053199">
    <property type="component" value="Unassembled WGS sequence"/>
</dbReference>
<evidence type="ECO:0000313" key="2">
    <source>
        <dbReference type="EMBL" id="KSU78684.1"/>
    </source>
</evidence>
<proteinExistence type="predicted"/>
<comment type="caution">
    <text evidence="2">The sequence shown here is derived from an EMBL/GenBank/DDBJ whole genome shotgun (WGS) entry which is preliminary data.</text>
</comment>
<dbReference type="RefSeq" id="WP_058266311.1">
    <property type="nucleotide sequence ID" value="NZ_FMAZ01000001.1"/>
</dbReference>
<dbReference type="EMBL" id="LNQM01000001">
    <property type="protein sequence ID" value="KSU78684.1"/>
    <property type="molecule type" value="Genomic_DNA"/>
</dbReference>
<dbReference type="STRING" id="993070.AS031_01110"/>
<evidence type="ECO:0000259" key="1">
    <source>
        <dbReference type="Pfam" id="PF02698"/>
    </source>
</evidence>
<evidence type="ECO:0000313" key="3">
    <source>
        <dbReference type="Proteomes" id="UP000053199"/>
    </source>
</evidence>
<organism evidence="2 3">
    <name type="scientific">Pseudarthrobacter enclensis</name>
    <dbReference type="NCBI Taxonomy" id="993070"/>
    <lineage>
        <taxon>Bacteria</taxon>
        <taxon>Bacillati</taxon>
        <taxon>Actinomycetota</taxon>
        <taxon>Actinomycetes</taxon>
        <taxon>Micrococcales</taxon>
        <taxon>Micrococcaceae</taxon>
        <taxon>Pseudarthrobacter</taxon>
    </lineage>
</organism>
<accession>A0A0V8IVE1</accession>
<sequence>MLGGASTERLPLAEERRASLGIPFLVISHSSTPGNASADAMCHDEAAKPRWLICLDLETKDTRGEARAIGRLVNAQGWTDITVVTSRYHVARAGTLIRQCTHAQVDTVGSTPDFNPKQWLDRFVIESGGLLDVILRPECVGEANADRQ</sequence>
<protein>
    <recommendedName>
        <fullName evidence="1">DUF218 domain-containing protein</fullName>
    </recommendedName>
</protein>
<dbReference type="InterPro" id="IPR003848">
    <property type="entry name" value="DUF218"/>
</dbReference>
<keyword evidence="3" id="KW-1185">Reference proteome</keyword>
<feature type="domain" description="DUF218" evidence="1">
    <location>
        <begin position="36"/>
        <end position="105"/>
    </location>
</feature>
<name>A0A0V8IVE1_9MICC</name>